<dbReference type="EMBL" id="MU006718">
    <property type="protein sequence ID" value="KAF2627062.1"/>
    <property type="molecule type" value="Genomic_DNA"/>
</dbReference>
<gene>
    <name evidence="1" type="ORF">BU25DRAFT_421965</name>
</gene>
<reference evidence="1" key="1">
    <citation type="journal article" date="2020" name="Stud. Mycol.">
        <title>101 Dothideomycetes genomes: a test case for predicting lifestyles and emergence of pathogens.</title>
        <authorList>
            <person name="Haridas S."/>
            <person name="Albert R."/>
            <person name="Binder M."/>
            <person name="Bloem J."/>
            <person name="Labutti K."/>
            <person name="Salamov A."/>
            <person name="Andreopoulos B."/>
            <person name="Baker S."/>
            <person name="Barry K."/>
            <person name="Bills G."/>
            <person name="Bluhm B."/>
            <person name="Cannon C."/>
            <person name="Castanera R."/>
            <person name="Culley D."/>
            <person name="Daum C."/>
            <person name="Ezra D."/>
            <person name="Gonzalez J."/>
            <person name="Henrissat B."/>
            <person name="Kuo A."/>
            <person name="Liang C."/>
            <person name="Lipzen A."/>
            <person name="Lutzoni F."/>
            <person name="Magnuson J."/>
            <person name="Mondo S."/>
            <person name="Nolan M."/>
            <person name="Ohm R."/>
            <person name="Pangilinan J."/>
            <person name="Park H.-J."/>
            <person name="Ramirez L."/>
            <person name="Alfaro M."/>
            <person name="Sun H."/>
            <person name="Tritt A."/>
            <person name="Yoshinaga Y."/>
            <person name="Zwiers L.-H."/>
            <person name="Turgeon B."/>
            <person name="Goodwin S."/>
            <person name="Spatafora J."/>
            <person name="Crous P."/>
            <person name="Grigoriev I."/>
        </authorList>
    </citation>
    <scope>NUCLEOTIDE SEQUENCE</scope>
    <source>
        <strain evidence="1">CBS 525.71</strain>
    </source>
</reference>
<dbReference type="Proteomes" id="UP000799754">
    <property type="component" value="Unassembled WGS sequence"/>
</dbReference>
<organism evidence="1 2">
    <name type="scientific">Macroventuria anomochaeta</name>
    <dbReference type="NCBI Taxonomy" id="301207"/>
    <lineage>
        <taxon>Eukaryota</taxon>
        <taxon>Fungi</taxon>
        <taxon>Dikarya</taxon>
        <taxon>Ascomycota</taxon>
        <taxon>Pezizomycotina</taxon>
        <taxon>Dothideomycetes</taxon>
        <taxon>Pleosporomycetidae</taxon>
        <taxon>Pleosporales</taxon>
        <taxon>Pleosporineae</taxon>
        <taxon>Didymellaceae</taxon>
        <taxon>Macroventuria</taxon>
    </lineage>
</organism>
<comment type="caution">
    <text evidence="1">The sequence shown here is derived from an EMBL/GenBank/DDBJ whole genome shotgun (WGS) entry which is preliminary data.</text>
</comment>
<proteinExistence type="predicted"/>
<name>A0ACB6RZB8_9PLEO</name>
<protein>
    <submittedName>
        <fullName evidence="1">Uncharacterized protein</fullName>
    </submittedName>
</protein>
<keyword evidence="2" id="KW-1185">Reference proteome</keyword>
<evidence type="ECO:0000313" key="1">
    <source>
        <dbReference type="EMBL" id="KAF2627062.1"/>
    </source>
</evidence>
<evidence type="ECO:0000313" key="2">
    <source>
        <dbReference type="Proteomes" id="UP000799754"/>
    </source>
</evidence>
<sequence>MRLLASLPRPIHYINCFYLALSALPLSALPHHELTLIEFANIQSFIHLTTMKLMVMIALFYGIFAASVMAAPTTTGDGEVTFVNSILRDSSANGDFAAPKDRPVVPPNTYLDVTPERCNARQAECMETLGYNDCTHVTDTWGAANAADTASADTAFSNNTESQAAARLVGPPPGQAPRPLNGPPPCHCFRTTSLAKGGARTLSTSAGRAEFAKPTPRTAIGCATVILVSGTARATLTGASALVCTAIASRRPESFTGCC</sequence>
<accession>A0ACB6RZB8</accession>